<keyword evidence="2" id="KW-1185">Reference proteome</keyword>
<evidence type="ECO:0000313" key="1">
    <source>
        <dbReference type="EMBL" id="AKF03603.1"/>
    </source>
</evidence>
<dbReference type="PROSITE" id="PS51257">
    <property type="entry name" value="PROKAR_LIPOPROTEIN"/>
    <property type="match status" value="1"/>
</dbReference>
<evidence type="ECO:0000313" key="2">
    <source>
        <dbReference type="Proteomes" id="UP000034883"/>
    </source>
</evidence>
<protein>
    <submittedName>
        <fullName evidence="1">Uncharacterized protein</fullName>
    </submittedName>
</protein>
<organism evidence="1 2">
    <name type="scientific">Sandaracinus amylolyticus</name>
    <dbReference type="NCBI Taxonomy" id="927083"/>
    <lineage>
        <taxon>Bacteria</taxon>
        <taxon>Pseudomonadati</taxon>
        <taxon>Myxococcota</taxon>
        <taxon>Polyangia</taxon>
        <taxon>Polyangiales</taxon>
        <taxon>Sandaracinaceae</taxon>
        <taxon>Sandaracinus</taxon>
    </lineage>
</organism>
<sequence>MQGRRWIAALVLMTSFVGCYESRDAPPEAYRRDGSVSQLDGSVGQLDGGGTTFDGATAGPVDAGPLQCGQEIPAFVGPGCAATTRACAQACEEGDGACVDGCIARDSVCVACVDNTLVRCANSAGCQPGWEAFACCAHEQPACARRSGLDLFVCRDACMRELAAFDECLSDAAPACLRQIVERCALAE</sequence>
<name>A0A0F6YGF3_9BACT</name>
<dbReference type="KEGG" id="samy:DB32_000752"/>
<dbReference type="RefSeq" id="WP_157068685.1">
    <property type="nucleotide sequence ID" value="NZ_CP011125.1"/>
</dbReference>
<accession>A0A0F6YGF3</accession>
<proteinExistence type="predicted"/>
<reference evidence="1 2" key="1">
    <citation type="submission" date="2015-03" db="EMBL/GenBank/DDBJ databases">
        <title>Genome assembly of Sandaracinus amylolyticus DSM 53668.</title>
        <authorList>
            <person name="Sharma G."/>
            <person name="Subramanian S."/>
        </authorList>
    </citation>
    <scope>NUCLEOTIDE SEQUENCE [LARGE SCALE GENOMIC DNA]</scope>
    <source>
        <strain evidence="1 2">DSM 53668</strain>
    </source>
</reference>
<gene>
    <name evidence="1" type="ORF">DB32_000752</name>
</gene>
<dbReference type="EMBL" id="CP011125">
    <property type="protein sequence ID" value="AKF03603.1"/>
    <property type="molecule type" value="Genomic_DNA"/>
</dbReference>
<dbReference type="Proteomes" id="UP000034883">
    <property type="component" value="Chromosome"/>
</dbReference>
<dbReference type="AlphaFoldDB" id="A0A0F6YGF3"/>
<dbReference type="STRING" id="927083.DB32_000752"/>